<dbReference type="EMBL" id="JABXBU010002227">
    <property type="protein sequence ID" value="KAF8773590.1"/>
    <property type="molecule type" value="Genomic_DNA"/>
</dbReference>
<comment type="caution">
    <text evidence="1">The sequence shown here is derived from an EMBL/GenBank/DDBJ whole genome shotgun (WGS) entry which is preliminary data.</text>
</comment>
<gene>
    <name evidence="1" type="ORF">HNY73_016238</name>
</gene>
<sequence>MRSASGKKISVRVQRRVLAFGSLILQASIRCRRQSGGKLNLLSSEEYASRVVFPPIAILTTLLQTGYTVTSGQWDEKKTAGV</sequence>
<evidence type="ECO:0000313" key="2">
    <source>
        <dbReference type="Proteomes" id="UP000807504"/>
    </source>
</evidence>
<accession>A0A8T0EIA4</accession>
<dbReference type="AlphaFoldDB" id="A0A8T0EIA4"/>
<protein>
    <submittedName>
        <fullName evidence="1">Uncharacterized protein</fullName>
    </submittedName>
</protein>
<reference evidence="1" key="1">
    <citation type="journal article" date="2020" name="bioRxiv">
        <title>Chromosome-level reference genome of the European wasp spider Argiope bruennichi: a resource for studies on range expansion and evolutionary adaptation.</title>
        <authorList>
            <person name="Sheffer M.M."/>
            <person name="Hoppe A."/>
            <person name="Krehenwinkel H."/>
            <person name="Uhl G."/>
            <person name="Kuss A.W."/>
            <person name="Jensen L."/>
            <person name="Jensen C."/>
            <person name="Gillespie R.G."/>
            <person name="Hoff K.J."/>
            <person name="Prost S."/>
        </authorList>
    </citation>
    <scope>NUCLEOTIDE SEQUENCE</scope>
</reference>
<proteinExistence type="predicted"/>
<evidence type="ECO:0000313" key="1">
    <source>
        <dbReference type="EMBL" id="KAF8773590.1"/>
    </source>
</evidence>
<name>A0A8T0EIA4_ARGBR</name>
<organism evidence="1 2">
    <name type="scientific">Argiope bruennichi</name>
    <name type="common">Wasp spider</name>
    <name type="synonym">Aranea bruennichi</name>
    <dbReference type="NCBI Taxonomy" id="94029"/>
    <lineage>
        <taxon>Eukaryota</taxon>
        <taxon>Metazoa</taxon>
        <taxon>Ecdysozoa</taxon>
        <taxon>Arthropoda</taxon>
        <taxon>Chelicerata</taxon>
        <taxon>Arachnida</taxon>
        <taxon>Araneae</taxon>
        <taxon>Araneomorphae</taxon>
        <taxon>Entelegynae</taxon>
        <taxon>Araneoidea</taxon>
        <taxon>Araneidae</taxon>
        <taxon>Argiope</taxon>
    </lineage>
</organism>
<reference evidence="1" key="2">
    <citation type="submission" date="2020-06" db="EMBL/GenBank/DDBJ databases">
        <authorList>
            <person name="Sheffer M."/>
        </authorList>
    </citation>
    <scope>NUCLEOTIDE SEQUENCE</scope>
</reference>
<keyword evidence="2" id="KW-1185">Reference proteome</keyword>
<dbReference type="Proteomes" id="UP000807504">
    <property type="component" value="Unassembled WGS sequence"/>
</dbReference>